<dbReference type="Proteomes" id="UP000053257">
    <property type="component" value="Unassembled WGS sequence"/>
</dbReference>
<organism evidence="2 3">
    <name type="scientific">Phlebiopsis gigantea (strain 11061_1 CR5-6)</name>
    <name type="common">White-rot fungus</name>
    <name type="synonym">Peniophora gigantea</name>
    <dbReference type="NCBI Taxonomy" id="745531"/>
    <lineage>
        <taxon>Eukaryota</taxon>
        <taxon>Fungi</taxon>
        <taxon>Dikarya</taxon>
        <taxon>Basidiomycota</taxon>
        <taxon>Agaricomycotina</taxon>
        <taxon>Agaricomycetes</taxon>
        <taxon>Polyporales</taxon>
        <taxon>Phanerochaetaceae</taxon>
        <taxon>Phlebiopsis</taxon>
    </lineage>
</organism>
<evidence type="ECO:0000313" key="2">
    <source>
        <dbReference type="EMBL" id="KIP09133.1"/>
    </source>
</evidence>
<gene>
    <name evidence="2" type="ORF">PHLGIDRAFT_347806</name>
</gene>
<reference evidence="2 3" key="1">
    <citation type="journal article" date="2014" name="PLoS Genet.">
        <title>Analysis of the Phlebiopsis gigantea genome, transcriptome and secretome provides insight into its pioneer colonization strategies of wood.</title>
        <authorList>
            <person name="Hori C."/>
            <person name="Ishida T."/>
            <person name="Igarashi K."/>
            <person name="Samejima M."/>
            <person name="Suzuki H."/>
            <person name="Master E."/>
            <person name="Ferreira P."/>
            <person name="Ruiz-Duenas F.J."/>
            <person name="Held B."/>
            <person name="Canessa P."/>
            <person name="Larrondo L.F."/>
            <person name="Schmoll M."/>
            <person name="Druzhinina I.S."/>
            <person name="Kubicek C.P."/>
            <person name="Gaskell J.A."/>
            <person name="Kersten P."/>
            <person name="St John F."/>
            <person name="Glasner J."/>
            <person name="Sabat G."/>
            <person name="Splinter BonDurant S."/>
            <person name="Syed K."/>
            <person name="Yadav J."/>
            <person name="Mgbeahuruike A.C."/>
            <person name="Kovalchuk A."/>
            <person name="Asiegbu F.O."/>
            <person name="Lackner G."/>
            <person name="Hoffmeister D."/>
            <person name="Rencoret J."/>
            <person name="Gutierrez A."/>
            <person name="Sun H."/>
            <person name="Lindquist E."/>
            <person name="Barry K."/>
            <person name="Riley R."/>
            <person name="Grigoriev I.V."/>
            <person name="Henrissat B."/>
            <person name="Kues U."/>
            <person name="Berka R.M."/>
            <person name="Martinez A.T."/>
            <person name="Covert S.F."/>
            <person name="Blanchette R.A."/>
            <person name="Cullen D."/>
        </authorList>
    </citation>
    <scope>NUCLEOTIDE SEQUENCE [LARGE SCALE GENOMIC DNA]</scope>
    <source>
        <strain evidence="2 3">11061_1 CR5-6</strain>
    </source>
</reference>
<dbReference type="AlphaFoldDB" id="A0A0C3PQ18"/>
<protein>
    <submittedName>
        <fullName evidence="2">Uncharacterized protein</fullName>
    </submittedName>
</protein>
<evidence type="ECO:0000256" key="1">
    <source>
        <dbReference type="SAM" id="MobiDB-lite"/>
    </source>
</evidence>
<proteinExistence type="predicted"/>
<name>A0A0C3PQ18_PHLG1</name>
<dbReference type="HOGENOM" id="CLU_2321174_0_0_1"/>
<accession>A0A0C3PQ18</accession>
<feature type="region of interest" description="Disordered" evidence="1">
    <location>
        <begin position="79"/>
        <end position="99"/>
    </location>
</feature>
<evidence type="ECO:0000313" key="3">
    <source>
        <dbReference type="Proteomes" id="UP000053257"/>
    </source>
</evidence>
<dbReference type="EMBL" id="KN840470">
    <property type="protein sequence ID" value="KIP09133.1"/>
    <property type="molecule type" value="Genomic_DNA"/>
</dbReference>
<keyword evidence="3" id="KW-1185">Reference proteome</keyword>
<sequence length="99" mass="9760">MFRPAIAPPCSSSAAPRTVVAAEDTVIASLGASDMASSSRPSCHALTLSATLSLCRGCGGRMGADSGTAIGTYSMLATSSASSWSSSISSIGGPSDQRT</sequence>